<organism evidence="1 2">
    <name type="scientific">Zea mays</name>
    <name type="common">Maize</name>
    <dbReference type="NCBI Taxonomy" id="4577"/>
    <lineage>
        <taxon>Eukaryota</taxon>
        <taxon>Viridiplantae</taxon>
        <taxon>Streptophyta</taxon>
        <taxon>Embryophyta</taxon>
        <taxon>Tracheophyta</taxon>
        <taxon>Spermatophyta</taxon>
        <taxon>Magnoliopsida</taxon>
        <taxon>Liliopsida</taxon>
        <taxon>Poales</taxon>
        <taxon>Poaceae</taxon>
        <taxon>PACMAD clade</taxon>
        <taxon>Panicoideae</taxon>
        <taxon>Andropogonodae</taxon>
        <taxon>Andropogoneae</taxon>
        <taxon>Tripsacinae</taxon>
        <taxon>Zea</taxon>
    </lineage>
</organism>
<dbReference type="AlphaFoldDB" id="A0A804N200"/>
<reference evidence="1" key="2">
    <citation type="submission" date="2019-07" db="EMBL/GenBank/DDBJ databases">
        <authorList>
            <person name="Seetharam A."/>
            <person name="Woodhouse M."/>
            <person name="Cannon E."/>
        </authorList>
    </citation>
    <scope>NUCLEOTIDE SEQUENCE [LARGE SCALE GENOMIC DNA]</scope>
    <source>
        <strain evidence="1">cv. B73</strain>
    </source>
</reference>
<protein>
    <submittedName>
        <fullName evidence="1">Uncharacterized protein</fullName>
    </submittedName>
</protein>
<reference evidence="2" key="1">
    <citation type="submission" date="2015-12" db="EMBL/GenBank/DDBJ databases">
        <title>Update maize B73 reference genome by single molecule sequencing technologies.</title>
        <authorList>
            <consortium name="Maize Genome Sequencing Project"/>
            <person name="Ware D."/>
        </authorList>
    </citation>
    <scope>NUCLEOTIDE SEQUENCE [LARGE SCALE GENOMIC DNA]</scope>
    <source>
        <strain evidence="2">cv. B73</strain>
    </source>
</reference>
<reference evidence="1" key="3">
    <citation type="submission" date="2021-05" db="UniProtKB">
        <authorList>
            <consortium name="EnsemblPlants"/>
        </authorList>
    </citation>
    <scope>IDENTIFICATION</scope>
    <source>
        <strain evidence="1">cv. B73</strain>
    </source>
</reference>
<keyword evidence="2" id="KW-1185">Reference proteome</keyword>
<dbReference type="Gramene" id="Zm00001eb128550_T001">
    <property type="protein sequence ID" value="Zm00001eb128550_P001"/>
    <property type="gene ID" value="Zm00001eb128550"/>
</dbReference>
<evidence type="ECO:0000313" key="1">
    <source>
        <dbReference type="EnsemblPlants" id="Zm00001eb128550_P001"/>
    </source>
</evidence>
<dbReference type="Proteomes" id="UP000007305">
    <property type="component" value="Chromosome 3"/>
</dbReference>
<accession>A0A804N200</accession>
<sequence length="70" mass="8085">MLIRGRVSYTSPIPPFNVVSVESSTSYSEQGHTDERRDDMDFSHSSIRAVAQAWTSLLLPFKFWRYILCT</sequence>
<dbReference type="EnsemblPlants" id="Zm00001eb128550_T001">
    <property type="protein sequence ID" value="Zm00001eb128550_P001"/>
    <property type="gene ID" value="Zm00001eb128550"/>
</dbReference>
<dbReference type="InParanoid" id="A0A804N200"/>
<proteinExistence type="predicted"/>
<name>A0A804N200_MAIZE</name>
<evidence type="ECO:0000313" key="2">
    <source>
        <dbReference type="Proteomes" id="UP000007305"/>
    </source>
</evidence>